<dbReference type="InterPro" id="IPR018000">
    <property type="entry name" value="Neurotransmitter_ion_chnl_CS"/>
</dbReference>
<evidence type="ECO:0000259" key="14">
    <source>
        <dbReference type="Pfam" id="PF02932"/>
    </source>
</evidence>
<organism evidence="15 16">
    <name type="scientific">Tigriopus californicus</name>
    <name type="common">Marine copepod</name>
    <dbReference type="NCBI Taxonomy" id="6832"/>
    <lineage>
        <taxon>Eukaryota</taxon>
        <taxon>Metazoa</taxon>
        <taxon>Ecdysozoa</taxon>
        <taxon>Arthropoda</taxon>
        <taxon>Crustacea</taxon>
        <taxon>Multicrustacea</taxon>
        <taxon>Hexanauplia</taxon>
        <taxon>Copepoda</taxon>
        <taxon>Harpacticoida</taxon>
        <taxon>Harpacticidae</taxon>
        <taxon>Tigriopus</taxon>
    </lineage>
</organism>
<feature type="signal peptide" evidence="12">
    <location>
        <begin position="1"/>
        <end position="17"/>
    </location>
</feature>
<dbReference type="AlphaFoldDB" id="A0A553PI11"/>
<reference evidence="15 16" key="1">
    <citation type="journal article" date="2018" name="Nat. Ecol. Evol.">
        <title>Genomic signatures of mitonuclear coevolution across populations of Tigriopus californicus.</title>
        <authorList>
            <person name="Barreto F.S."/>
            <person name="Watson E.T."/>
            <person name="Lima T.G."/>
            <person name="Willett C.S."/>
            <person name="Edmands S."/>
            <person name="Li W."/>
            <person name="Burton R.S."/>
        </authorList>
    </citation>
    <scope>NUCLEOTIDE SEQUENCE [LARGE SCALE GENOMIC DNA]</scope>
    <source>
        <strain evidence="15 16">San Diego</strain>
    </source>
</reference>
<dbReference type="GO" id="GO:0099095">
    <property type="term" value="F:ligand-gated monoatomic anion channel activity"/>
    <property type="evidence" value="ECO:0007669"/>
    <property type="project" value="UniProtKB-ARBA"/>
</dbReference>
<dbReference type="GO" id="GO:0005886">
    <property type="term" value="C:plasma membrane"/>
    <property type="evidence" value="ECO:0007669"/>
    <property type="project" value="UniProtKB-SubCell"/>
</dbReference>
<comment type="caution">
    <text evidence="15">The sequence shown here is derived from an EMBL/GenBank/DDBJ whole genome shotgun (WGS) entry which is preliminary data.</text>
</comment>
<evidence type="ECO:0000256" key="6">
    <source>
        <dbReference type="ARBA" id="ARBA00022729"/>
    </source>
</evidence>
<dbReference type="Proteomes" id="UP000318571">
    <property type="component" value="Chromosome 5"/>
</dbReference>
<dbReference type="STRING" id="6832.A0A553PI11"/>
<feature type="transmembrane region" description="Helical" evidence="11">
    <location>
        <begin position="308"/>
        <end position="328"/>
    </location>
</feature>
<evidence type="ECO:0000256" key="4">
    <source>
        <dbReference type="ARBA" id="ARBA00022475"/>
    </source>
</evidence>
<dbReference type="InterPro" id="IPR006029">
    <property type="entry name" value="Neurotrans-gated_channel_TM"/>
</dbReference>
<dbReference type="InterPro" id="IPR006202">
    <property type="entry name" value="Neur_chan_lig-bd"/>
</dbReference>
<feature type="transmembrane region" description="Helical" evidence="11">
    <location>
        <begin position="278"/>
        <end position="296"/>
    </location>
</feature>
<evidence type="ECO:0000256" key="3">
    <source>
        <dbReference type="ARBA" id="ARBA00022448"/>
    </source>
</evidence>
<dbReference type="OrthoDB" id="6346517at2759"/>
<feature type="domain" description="Neurotransmitter-gated ion-channel transmembrane" evidence="14">
    <location>
        <begin position="251"/>
        <end position="327"/>
    </location>
</feature>
<name>A0A553PI11_TIGCA</name>
<keyword evidence="3" id="KW-0813">Transport</keyword>
<evidence type="ECO:0000256" key="12">
    <source>
        <dbReference type="SAM" id="SignalP"/>
    </source>
</evidence>
<dbReference type="Gene3D" id="2.70.170.10">
    <property type="entry name" value="Neurotransmitter-gated ion-channel ligand-binding domain"/>
    <property type="match status" value="1"/>
</dbReference>
<dbReference type="GO" id="GO:0005230">
    <property type="term" value="F:extracellular ligand-gated monoatomic ion channel activity"/>
    <property type="evidence" value="ECO:0007669"/>
    <property type="project" value="InterPro"/>
</dbReference>
<comment type="subcellular location">
    <subcellularLocation>
        <location evidence="2">Cell membrane</location>
    </subcellularLocation>
    <subcellularLocation>
        <location evidence="1">Membrane</location>
        <topology evidence="1">Multi-pass membrane protein</topology>
    </subcellularLocation>
</comment>
<evidence type="ECO:0000256" key="9">
    <source>
        <dbReference type="ARBA" id="ARBA00023136"/>
    </source>
</evidence>
<keyword evidence="7 11" id="KW-1133">Transmembrane helix</keyword>
<dbReference type="SUPFAM" id="SSF63712">
    <property type="entry name" value="Nicotinic receptor ligand binding domain-like"/>
    <property type="match status" value="1"/>
</dbReference>
<dbReference type="CDD" id="cd19049">
    <property type="entry name" value="LGIC_TM_anion"/>
    <property type="match status" value="1"/>
</dbReference>
<dbReference type="InterPro" id="IPR006201">
    <property type="entry name" value="Neur_channel"/>
</dbReference>
<evidence type="ECO:0000256" key="7">
    <source>
        <dbReference type="ARBA" id="ARBA00022989"/>
    </source>
</evidence>
<keyword evidence="10" id="KW-0407">Ion channel</keyword>
<dbReference type="Pfam" id="PF02932">
    <property type="entry name" value="Neur_chan_memb"/>
    <property type="match status" value="1"/>
</dbReference>
<keyword evidence="16" id="KW-1185">Reference proteome</keyword>
<dbReference type="EMBL" id="VCGU01000004">
    <property type="protein sequence ID" value="TRY77326.1"/>
    <property type="molecule type" value="Genomic_DNA"/>
</dbReference>
<evidence type="ECO:0000256" key="2">
    <source>
        <dbReference type="ARBA" id="ARBA00004236"/>
    </source>
</evidence>
<keyword evidence="9 11" id="KW-0472">Membrane</keyword>
<dbReference type="InterPro" id="IPR036734">
    <property type="entry name" value="Neur_chan_lig-bd_sf"/>
</dbReference>
<feature type="transmembrane region" description="Helical" evidence="11">
    <location>
        <begin position="246"/>
        <end position="266"/>
    </location>
</feature>
<dbReference type="PRINTS" id="PR00253">
    <property type="entry name" value="GABAARECEPTR"/>
</dbReference>
<proteinExistence type="predicted"/>
<accession>A0A553PI11</accession>
<keyword evidence="5 11" id="KW-0812">Transmembrane</keyword>
<keyword evidence="6 12" id="KW-0732">Signal</keyword>
<dbReference type="InterPro" id="IPR036719">
    <property type="entry name" value="Neuro-gated_channel_TM_sf"/>
</dbReference>
<dbReference type="Gene3D" id="1.20.58.390">
    <property type="entry name" value="Neurotransmitter-gated ion-channel transmembrane domain"/>
    <property type="match status" value="1"/>
</dbReference>
<evidence type="ECO:0000256" key="10">
    <source>
        <dbReference type="ARBA" id="ARBA00023303"/>
    </source>
</evidence>
<dbReference type="GO" id="GO:0005254">
    <property type="term" value="F:chloride channel activity"/>
    <property type="evidence" value="ECO:0007669"/>
    <property type="project" value="UniProtKB-ARBA"/>
</dbReference>
<keyword evidence="8" id="KW-0406">Ion transport</keyword>
<feature type="chain" id="PRO_5022149964" description="Neurotransmitter-gated ion-channel ligand-binding domain-containing protein" evidence="12">
    <location>
        <begin position="18"/>
        <end position="401"/>
    </location>
</feature>
<dbReference type="PROSITE" id="PS00236">
    <property type="entry name" value="NEUROTR_ION_CHANNEL"/>
    <property type="match status" value="1"/>
</dbReference>
<gene>
    <name evidence="15" type="ORF">TCAL_06961</name>
</gene>
<keyword evidence="4" id="KW-1003">Cell membrane</keyword>
<dbReference type="SUPFAM" id="SSF90112">
    <property type="entry name" value="Neurotransmitter-gated ion-channel transmembrane pore"/>
    <property type="match status" value="1"/>
</dbReference>
<evidence type="ECO:0000256" key="5">
    <source>
        <dbReference type="ARBA" id="ARBA00022692"/>
    </source>
</evidence>
<dbReference type="Pfam" id="PF02931">
    <property type="entry name" value="Neur_chan_LBD"/>
    <property type="match status" value="1"/>
</dbReference>
<evidence type="ECO:0000256" key="11">
    <source>
        <dbReference type="SAM" id="Phobius"/>
    </source>
</evidence>
<evidence type="ECO:0000256" key="8">
    <source>
        <dbReference type="ARBA" id="ARBA00023065"/>
    </source>
</evidence>
<evidence type="ECO:0000313" key="16">
    <source>
        <dbReference type="Proteomes" id="UP000318571"/>
    </source>
</evidence>
<dbReference type="InterPro" id="IPR038050">
    <property type="entry name" value="Neuro_actylchol_rec"/>
</dbReference>
<dbReference type="PANTHER" id="PTHR18945">
    <property type="entry name" value="NEUROTRANSMITTER GATED ION CHANNEL"/>
    <property type="match status" value="1"/>
</dbReference>
<evidence type="ECO:0000313" key="15">
    <source>
        <dbReference type="EMBL" id="TRY77326.1"/>
    </source>
</evidence>
<evidence type="ECO:0000256" key="1">
    <source>
        <dbReference type="ARBA" id="ARBA00004141"/>
    </source>
</evidence>
<feature type="domain" description="Neurotransmitter-gated ion-channel ligand-binding" evidence="13">
    <location>
        <begin position="34"/>
        <end position="206"/>
    </location>
</feature>
<dbReference type="GO" id="GO:0004888">
    <property type="term" value="F:transmembrane signaling receptor activity"/>
    <property type="evidence" value="ECO:0007669"/>
    <property type="project" value="InterPro"/>
</dbReference>
<sequence length="401" mass="45812">MWATLTVTCLLINALLGQSTPTSFCVSGLCLPMDYNKLEMPPGRNDIKIELTILDVLSVNDKDFSISVYAYLGIRWPEPRLIGKNGQKLSTYSDERLGVPITVDPAFLSSVWVPNIMIVNVKSFKPLSEMKPQQALWAVSESNGQFGFYYVQGCIISFYCPMRFDFFPLDAHICPLQLSTNYNNEHVFFSETILNDASKSRNVVLEYSLQIKKIPDGQRMLATKTLGNYSTTGVEFYLERHKLKYLSIYFLPSGLFVVVSWVSFLIPPDQVAGRMSMLITLFLVLVNIFGNITSTMPNTEGVTAISGWMIVCIFFVFGALCCYAFLLWKMKPTFYLKKHERTPEDIKSKHWQRVKFDDWCFMIFPIVFVLFNIAYWAICLNTPPSEEIAIRQPFKTVLTEA</sequence>
<feature type="transmembrane region" description="Helical" evidence="11">
    <location>
        <begin position="359"/>
        <end position="378"/>
    </location>
</feature>
<evidence type="ECO:0008006" key="17">
    <source>
        <dbReference type="Google" id="ProtNLM"/>
    </source>
</evidence>
<dbReference type="InterPro" id="IPR006028">
    <property type="entry name" value="GABAA/Glycine_rcpt"/>
</dbReference>
<evidence type="ECO:0000259" key="13">
    <source>
        <dbReference type="Pfam" id="PF02931"/>
    </source>
</evidence>
<protein>
    <recommendedName>
        <fullName evidence="17">Neurotransmitter-gated ion-channel ligand-binding domain-containing protein</fullName>
    </recommendedName>
</protein>